<feature type="transmembrane region" description="Helical" evidence="1">
    <location>
        <begin position="136"/>
        <end position="154"/>
    </location>
</feature>
<keyword evidence="1" id="KW-0812">Transmembrane</keyword>
<dbReference type="AlphaFoldDB" id="A0A239MU75"/>
<dbReference type="OrthoDB" id="4101253at2"/>
<evidence type="ECO:0000313" key="3">
    <source>
        <dbReference type="Proteomes" id="UP000198280"/>
    </source>
</evidence>
<feature type="transmembrane region" description="Helical" evidence="1">
    <location>
        <begin position="107"/>
        <end position="129"/>
    </location>
</feature>
<dbReference type="EMBL" id="FZOF01000028">
    <property type="protein sequence ID" value="SNT46281.1"/>
    <property type="molecule type" value="Genomic_DNA"/>
</dbReference>
<feature type="transmembrane region" description="Helical" evidence="1">
    <location>
        <begin position="41"/>
        <end position="59"/>
    </location>
</feature>
<reference evidence="2 3" key="1">
    <citation type="submission" date="2017-06" db="EMBL/GenBank/DDBJ databases">
        <authorList>
            <person name="Kim H.J."/>
            <person name="Triplett B.A."/>
        </authorList>
    </citation>
    <scope>NUCLEOTIDE SEQUENCE [LARGE SCALE GENOMIC DNA]</scope>
    <source>
        <strain evidence="2 3">CGMCC 4.1858</strain>
    </source>
</reference>
<dbReference type="Proteomes" id="UP000198280">
    <property type="component" value="Unassembled WGS sequence"/>
</dbReference>
<feature type="transmembrane region" description="Helical" evidence="1">
    <location>
        <begin position="79"/>
        <end position="101"/>
    </location>
</feature>
<keyword evidence="3" id="KW-1185">Reference proteome</keyword>
<accession>A0A239MU75</accession>
<dbReference type="RefSeq" id="WP_089228033.1">
    <property type="nucleotide sequence ID" value="NZ_FZOF01000028.1"/>
</dbReference>
<proteinExistence type="predicted"/>
<name>A0A239MU75_9ACTN</name>
<keyword evidence="1" id="KW-0472">Membrane</keyword>
<evidence type="ECO:0000313" key="2">
    <source>
        <dbReference type="EMBL" id="SNT46281.1"/>
    </source>
</evidence>
<gene>
    <name evidence="2" type="ORF">SAMN05216252_1282</name>
</gene>
<protein>
    <submittedName>
        <fullName evidence="2">Uncharacterized protein</fullName>
    </submittedName>
</protein>
<evidence type="ECO:0000256" key="1">
    <source>
        <dbReference type="SAM" id="Phobius"/>
    </source>
</evidence>
<keyword evidence="1" id="KW-1133">Transmembrane helix</keyword>
<organism evidence="2 3">
    <name type="scientific">Actinacidiphila glaucinigra</name>
    <dbReference type="NCBI Taxonomy" id="235986"/>
    <lineage>
        <taxon>Bacteria</taxon>
        <taxon>Bacillati</taxon>
        <taxon>Actinomycetota</taxon>
        <taxon>Actinomycetes</taxon>
        <taxon>Kitasatosporales</taxon>
        <taxon>Streptomycetaceae</taxon>
        <taxon>Actinacidiphila</taxon>
    </lineage>
</organism>
<sequence>MIGKNGATAVGAHLAAVWFAGSALTAVQFQAVLVALFLGRPVVLAVVLVCSVALAAALLAPLGRAARSVVPLTRRRAGLWGWTAGVYAFGTAGALAVAVALEHVGEFANWGVLWPAGGTCHALAAAFLLPGARARLIALAAAVVLAAGGAYAAWDAARPPTLDEWMSANRVDHALLRVGDPPPGYTLYVGGASADGFGARYESTDSPELSIRVERAGADTRRVDARGCPVPFGQEIHCRDDGGGRLLIARGGAYPTRELRLPQGGLVCTVTLRGSGESGLPAARHVLATLRPATRAELAALVELPMPR</sequence>